<sequence>MGRRRGSCGICWILLTNCFSVFSFIMIFLCFSLTPLIAMTVFPFALRCGAPEGGGWWERSRMR</sequence>
<proteinExistence type="predicted"/>
<keyword evidence="1" id="KW-0472">Membrane</keyword>
<dbReference type="AlphaFoldDB" id="D5G4J5"/>
<dbReference type="EMBL" id="FN429987">
    <property type="protein sequence ID" value="CAZ79438.1"/>
    <property type="molecule type" value="Genomic_DNA"/>
</dbReference>
<feature type="transmembrane region" description="Helical" evidence="1">
    <location>
        <begin position="12"/>
        <end position="37"/>
    </location>
</feature>
<evidence type="ECO:0000313" key="3">
    <source>
        <dbReference type="Proteomes" id="UP000006911"/>
    </source>
</evidence>
<keyword evidence="3" id="KW-1185">Reference proteome</keyword>
<protein>
    <submittedName>
        <fullName evidence="2">(Perigord truffle) hypothetical protein</fullName>
    </submittedName>
</protein>
<evidence type="ECO:0000313" key="2">
    <source>
        <dbReference type="EMBL" id="CAZ79438.1"/>
    </source>
</evidence>
<evidence type="ECO:0000256" key="1">
    <source>
        <dbReference type="SAM" id="Phobius"/>
    </source>
</evidence>
<keyword evidence="1" id="KW-1133">Transmembrane helix</keyword>
<keyword evidence="1" id="KW-0812">Transmembrane</keyword>
<organism evidence="2 3">
    <name type="scientific">Tuber melanosporum (strain Mel28)</name>
    <name type="common">Perigord black truffle</name>
    <dbReference type="NCBI Taxonomy" id="656061"/>
    <lineage>
        <taxon>Eukaryota</taxon>
        <taxon>Fungi</taxon>
        <taxon>Dikarya</taxon>
        <taxon>Ascomycota</taxon>
        <taxon>Pezizomycotina</taxon>
        <taxon>Pezizomycetes</taxon>
        <taxon>Pezizales</taxon>
        <taxon>Tuberaceae</taxon>
        <taxon>Tuber</taxon>
    </lineage>
</organism>
<reference evidence="2 3" key="1">
    <citation type="journal article" date="2010" name="Nature">
        <title>Perigord black truffle genome uncovers evolutionary origins and mechanisms of symbiosis.</title>
        <authorList>
            <person name="Martin F."/>
            <person name="Kohler A."/>
            <person name="Murat C."/>
            <person name="Balestrini R."/>
            <person name="Coutinho P.M."/>
            <person name="Jaillon O."/>
            <person name="Montanini B."/>
            <person name="Morin E."/>
            <person name="Noel B."/>
            <person name="Percudani R."/>
            <person name="Porcel B."/>
            <person name="Rubini A."/>
            <person name="Amicucci A."/>
            <person name="Amselem J."/>
            <person name="Anthouard V."/>
            <person name="Arcioni S."/>
            <person name="Artiguenave F."/>
            <person name="Aury J.M."/>
            <person name="Ballario P."/>
            <person name="Bolchi A."/>
            <person name="Brenna A."/>
            <person name="Brun A."/>
            <person name="Buee M."/>
            <person name="Cantarel B."/>
            <person name="Chevalier G."/>
            <person name="Couloux A."/>
            <person name="Da Silva C."/>
            <person name="Denoeud F."/>
            <person name="Duplessis S."/>
            <person name="Ghignone S."/>
            <person name="Hilselberger B."/>
            <person name="Iotti M."/>
            <person name="Marcais B."/>
            <person name="Mello A."/>
            <person name="Miranda M."/>
            <person name="Pacioni G."/>
            <person name="Quesneville H."/>
            <person name="Riccioni C."/>
            <person name="Ruotolo R."/>
            <person name="Splivallo R."/>
            <person name="Stocchi V."/>
            <person name="Tisserant E."/>
            <person name="Viscomi A.R."/>
            <person name="Zambonelli A."/>
            <person name="Zampieri E."/>
            <person name="Henrissat B."/>
            <person name="Lebrun M.H."/>
            <person name="Paolocci F."/>
            <person name="Bonfante P."/>
            <person name="Ottonello S."/>
            <person name="Wincker P."/>
        </authorList>
    </citation>
    <scope>NUCLEOTIDE SEQUENCE [LARGE SCALE GENOMIC DNA]</scope>
    <source>
        <strain evidence="2 3">Mel28</strain>
    </source>
</reference>
<gene>
    <name evidence="2" type="ORF">GSTUM_00004179001</name>
</gene>
<dbReference type="RefSeq" id="XP_002842518.1">
    <property type="nucleotide sequence ID" value="XM_002842472.1"/>
</dbReference>
<dbReference type="KEGG" id="tml:GSTUM_00004179001"/>
<dbReference type="InParanoid" id="D5G4J5"/>
<name>D5G4J5_TUBMM</name>
<accession>D5G4J5</accession>
<dbReference type="GeneID" id="9184070"/>
<dbReference type="Proteomes" id="UP000006911">
    <property type="component" value="Unassembled WGS sequence"/>
</dbReference>
<dbReference type="HOGENOM" id="CLU_2887452_0_0_1"/>